<evidence type="ECO:0000259" key="4">
    <source>
        <dbReference type="PROSITE" id="PS50893"/>
    </source>
</evidence>
<dbReference type="PANTHER" id="PTHR43776">
    <property type="entry name" value="TRANSPORT ATP-BINDING PROTEIN"/>
    <property type="match status" value="1"/>
</dbReference>
<feature type="domain" description="ABC transporter" evidence="4">
    <location>
        <begin position="13"/>
        <end position="257"/>
    </location>
</feature>
<dbReference type="InterPro" id="IPR027417">
    <property type="entry name" value="P-loop_NTPase"/>
</dbReference>
<gene>
    <name evidence="5" type="ORF">GCM10010915_04290</name>
</gene>
<dbReference type="Gene3D" id="3.40.50.300">
    <property type="entry name" value="P-loop containing nucleotide triphosphate hydrolases"/>
    <property type="match status" value="1"/>
</dbReference>
<evidence type="ECO:0000256" key="1">
    <source>
        <dbReference type="ARBA" id="ARBA00022448"/>
    </source>
</evidence>
<dbReference type="GO" id="GO:0005524">
    <property type="term" value="F:ATP binding"/>
    <property type="evidence" value="ECO:0007669"/>
    <property type="project" value="UniProtKB-KW"/>
</dbReference>
<proteinExistence type="predicted"/>
<dbReference type="EMBL" id="BMHO01000001">
    <property type="protein sequence ID" value="GGD27397.1"/>
    <property type="molecule type" value="Genomic_DNA"/>
</dbReference>
<dbReference type="GO" id="GO:0055085">
    <property type="term" value="P:transmembrane transport"/>
    <property type="evidence" value="ECO:0007669"/>
    <property type="project" value="UniProtKB-ARBA"/>
</dbReference>
<dbReference type="Proteomes" id="UP000633205">
    <property type="component" value="Unassembled WGS sequence"/>
</dbReference>
<dbReference type="Pfam" id="PF00005">
    <property type="entry name" value="ABC_tran"/>
    <property type="match status" value="1"/>
</dbReference>
<dbReference type="GO" id="GO:0016887">
    <property type="term" value="F:ATP hydrolysis activity"/>
    <property type="evidence" value="ECO:0007669"/>
    <property type="project" value="InterPro"/>
</dbReference>
<evidence type="ECO:0000256" key="3">
    <source>
        <dbReference type="ARBA" id="ARBA00022840"/>
    </source>
</evidence>
<evidence type="ECO:0000313" key="6">
    <source>
        <dbReference type="Proteomes" id="UP000633205"/>
    </source>
</evidence>
<organism evidence="5 6">
    <name type="scientific">Microbacterium faecale</name>
    <dbReference type="NCBI Taxonomy" id="1804630"/>
    <lineage>
        <taxon>Bacteria</taxon>
        <taxon>Bacillati</taxon>
        <taxon>Actinomycetota</taxon>
        <taxon>Actinomycetes</taxon>
        <taxon>Micrococcales</taxon>
        <taxon>Microbacteriaceae</taxon>
        <taxon>Microbacterium</taxon>
    </lineage>
</organism>
<sequence>MIEERVRDTASLLSVRDLAVGYGSRRRRSSQAVVSDVSFTVPSGTTLGLVGESGSGKSTIGRAILGLATPLEGSITFDGQDITHLSRRQRRPLTSEIQVIFQDPYSSLNPAMEIQEILAEPLIAQGGSARDARTRVRKLLDAVHLPSDAARRLPSEFSGGQRQRVAIARSLATDPRLIVCDEPVSGLDLKTQAHVLDLLIELQQRTGVAYLFVSHDLSVIRHISHDVVVLLDGRIVESGRAREITENPRHPYVKRLFVSSPVADPDEQARRREMLRDLARGDRVDAR</sequence>
<dbReference type="AlphaFoldDB" id="A0A916Y2E0"/>
<keyword evidence="3 5" id="KW-0067">ATP-binding</keyword>
<keyword evidence="1" id="KW-0813">Transport</keyword>
<evidence type="ECO:0000313" key="5">
    <source>
        <dbReference type="EMBL" id="GGD27397.1"/>
    </source>
</evidence>
<dbReference type="PROSITE" id="PS50893">
    <property type="entry name" value="ABC_TRANSPORTER_2"/>
    <property type="match status" value="1"/>
</dbReference>
<dbReference type="CDD" id="cd03257">
    <property type="entry name" value="ABC_NikE_OppD_transporters"/>
    <property type="match status" value="1"/>
</dbReference>
<keyword evidence="6" id="KW-1185">Reference proteome</keyword>
<protein>
    <submittedName>
        <fullName evidence="5">ABC transporter ATP-binding protein</fullName>
    </submittedName>
</protein>
<accession>A0A916Y2E0</accession>
<dbReference type="InterPro" id="IPR003593">
    <property type="entry name" value="AAA+_ATPase"/>
</dbReference>
<dbReference type="SMART" id="SM00382">
    <property type="entry name" value="AAA"/>
    <property type="match status" value="1"/>
</dbReference>
<reference evidence="5" key="2">
    <citation type="submission" date="2020-09" db="EMBL/GenBank/DDBJ databases">
        <authorList>
            <person name="Sun Q."/>
            <person name="Zhou Y."/>
        </authorList>
    </citation>
    <scope>NUCLEOTIDE SEQUENCE</scope>
    <source>
        <strain evidence="5">CGMCC 1.15152</strain>
    </source>
</reference>
<reference evidence="5" key="1">
    <citation type="journal article" date="2014" name="Int. J. Syst. Evol. Microbiol.">
        <title>Complete genome sequence of Corynebacterium casei LMG S-19264T (=DSM 44701T), isolated from a smear-ripened cheese.</title>
        <authorList>
            <consortium name="US DOE Joint Genome Institute (JGI-PGF)"/>
            <person name="Walter F."/>
            <person name="Albersmeier A."/>
            <person name="Kalinowski J."/>
            <person name="Ruckert C."/>
        </authorList>
    </citation>
    <scope>NUCLEOTIDE SEQUENCE</scope>
    <source>
        <strain evidence="5">CGMCC 1.15152</strain>
    </source>
</reference>
<keyword evidence="2" id="KW-0547">Nucleotide-binding</keyword>
<name>A0A916Y2E0_9MICO</name>
<dbReference type="InterPro" id="IPR003439">
    <property type="entry name" value="ABC_transporter-like_ATP-bd"/>
</dbReference>
<dbReference type="SUPFAM" id="SSF52540">
    <property type="entry name" value="P-loop containing nucleoside triphosphate hydrolases"/>
    <property type="match status" value="1"/>
</dbReference>
<dbReference type="RefSeq" id="WP_188710676.1">
    <property type="nucleotide sequence ID" value="NZ_BMHO01000001.1"/>
</dbReference>
<dbReference type="PROSITE" id="PS00211">
    <property type="entry name" value="ABC_TRANSPORTER_1"/>
    <property type="match status" value="1"/>
</dbReference>
<evidence type="ECO:0000256" key="2">
    <source>
        <dbReference type="ARBA" id="ARBA00022741"/>
    </source>
</evidence>
<dbReference type="InterPro" id="IPR050319">
    <property type="entry name" value="ABC_transp_ATP-bind"/>
</dbReference>
<dbReference type="InterPro" id="IPR017871">
    <property type="entry name" value="ABC_transporter-like_CS"/>
</dbReference>
<comment type="caution">
    <text evidence="5">The sequence shown here is derived from an EMBL/GenBank/DDBJ whole genome shotgun (WGS) entry which is preliminary data.</text>
</comment>